<dbReference type="Gene3D" id="1.10.600.10">
    <property type="entry name" value="Farnesyl Diphosphate Synthase"/>
    <property type="match status" value="1"/>
</dbReference>
<protein>
    <submittedName>
        <fullName evidence="1">Terpenoid synthase</fullName>
    </submittedName>
</protein>
<organism evidence="1 2">
    <name type="scientific">Aspergillus ellipticus CBS 707.79</name>
    <dbReference type="NCBI Taxonomy" id="1448320"/>
    <lineage>
        <taxon>Eukaryota</taxon>
        <taxon>Fungi</taxon>
        <taxon>Dikarya</taxon>
        <taxon>Ascomycota</taxon>
        <taxon>Pezizomycotina</taxon>
        <taxon>Eurotiomycetes</taxon>
        <taxon>Eurotiomycetidae</taxon>
        <taxon>Eurotiales</taxon>
        <taxon>Aspergillaceae</taxon>
        <taxon>Aspergillus</taxon>
        <taxon>Aspergillus subgen. Circumdati</taxon>
    </lineage>
</organism>
<dbReference type="EMBL" id="KZ825799">
    <property type="protein sequence ID" value="PYH99765.1"/>
    <property type="molecule type" value="Genomic_DNA"/>
</dbReference>
<dbReference type="VEuPathDB" id="FungiDB:BO71DRAFT_313228"/>
<accession>A0A319DQ25</accession>
<sequence length="388" mass="43349">MVNRPHPFSPRIALRNNPCRQISQAHWPVKSQPEERHPRKIFYAFDPAADKPTSNIFEFLDPGTISQSPEYQHALSIPPTSLHVPWPTSLPCSLQSKHWQTAETAARAYTHGILHHDSQNPTFQKKIDTLIDTAVSYAVNLVPLSNPTRMHLLTKTFILLFLHDDAADAGTSANDTIIPTKSEHTIEESQHPAYTILAREFLTEDIIQGQQVLNEIISWATITQNAQTIPKSFQNIDEYFVHAVPDFGATLILHTVEFSIGVNLTFQERQSVSGLEALCAKHLLLTNDLYSYAKEVTAEGGIVLNAVRVVEDLLDVSASSAASILRSLIRELESEMDKEYSRLEQMQQVTQPQLLYAQAIIVAAAGNMFFSATCPRYARVVEGSKLLL</sequence>
<dbReference type="InterPro" id="IPR008949">
    <property type="entry name" value="Isoprenoid_synthase_dom_sf"/>
</dbReference>
<keyword evidence="2" id="KW-1185">Reference proteome</keyword>
<name>A0A319DQ25_9EURO</name>
<dbReference type="AlphaFoldDB" id="A0A319DQ25"/>
<proteinExistence type="predicted"/>
<gene>
    <name evidence="1" type="ORF">BO71DRAFT_313228</name>
</gene>
<dbReference type="Proteomes" id="UP000247810">
    <property type="component" value="Unassembled WGS sequence"/>
</dbReference>
<dbReference type="Pfam" id="PF19086">
    <property type="entry name" value="Terpene_syn_C_2"/>
    <property type="match status" value="1"/>
</dbReference>
<reference evidence="1 2" key="1">
    <citation type="submission" date="2018-02" db="EMBL/GenBank/DDBJ databases">
        <title>The genomes of Aspergillus section Nigri reveals drivers in fungal speciation.</title>
        <authorList>
            <consortium name="DOE Joint Genome Institute"/>
            <person name="Vesth T.C."/>
            <person name="Nybo J."/>
            <person name="Theobald S."/>
            <person name="Brandl J."/>
            <person name="Frisvad J.C."/>
            <person name="Nielsen K.F."/>
            <person name="Lyhne E.K."/>
            <person name="Kogle M.E."/>
            <person name="Kuo A."/>
            <person name="Riley R."/>
            <person name="Clum A."/>
            <person name="Nolan M."/>
            <person name="Lipzen A."/>
            <person name="Salamov A."/>
            <person name="Henrissat B."/>
            <person name="Wiebenga A."/>
            <person name="De vries R.P."/>
            <person name="Grigoriev I.V."/>
            <person name="Mortensen U.H."/>
            <person name="Andersen M.R."/>
            <person name="Baker S.E."/>
        </authorList>
    </citation>
    <scope>NUCLEOTIDE SEQUENCE [LARGE SCALE GENOMIC DNA]</scope>
    <source>
        <strain evidence="1 2">CBS 707.79</strain>
    </source>
</reference>
<evidence type="ECO:0000313" key="2">
    <source>
        <dbReference type="Proteomes" id="UP000247810"/>
    </source>
</evidence>
<evidence type="ECO:0000313" key="1">
    <source>
        <dbReference type="EMBL" id="PYH99765.1"/>
    </source>
</evidence>
<dbReference type="SUPFAM" id="SSF48576">
    <property type="entry name" value="Terpenoid synthases"/>
    <property type="match status" value="1"/>
</dbReference>
<dbReference type="OrthoDB" id="3004402at2759"/>